<name>A0A165C2N1_EXIGL</name>
<dbReference type="GO" id="GO:0000423">
    <property type="term" value="P:mitophagy"/>
    <property type="evidence" value="ECO:0007669"/>
    <property type="project" value="TreeGrafter"/>
</dbReference>
<evidence type="ECO:0000313" key="6">
    <source>
        <dbReference type="Proteomes" id="UP000077266"/>
    </source>
</evidence>
<organism evidence="5 6">
    <name type="scientific">Exidia glandulosa HHB12029</name>
    <dbReference type="NCBI Taxonomy" id="1314781"/>
    <lineage>
        <taxon>Eukaryota</taxon>
        <taxon>Fungi</taxon>
        <taxon>Dikarya</taxon>
        <taxon>Basidiomycota</taxon>
        <taxon>Agaricomycotina</taxon>
        <taxon>Agaricomycetes</taxon>
        <taxon>Auriculariales</taxon>
        <taxon>Exidiaceae</taxon>
        <taxon>Exidia</taxon>
    </lineage>
</organism>
<evidence type="ECO:0000259" key="4">
    <source>
        <dbReference type="Pfam" id="PF10033"/>
    </source>
</evidence>
<proteinExistence type="inferred from homology"/>
<accession>A0A165C2N1</accession>
<dbReference type="OrthoDB" id="70161at2759"/>
<evidence type="ECO:0000256" key="3">
    <source>
        <dbReference type="RuleBase" id="RU361214"/>
    </source>
</evidence>
<dbReference type="Gene3D" id="3.30.900.10">
    <property type="entry name" value="HORMA domain"/>
    <property type="match status" value="1"/>
</dbReference>
<protein>
    <recommendedName>
        <fullName evidence="3">Autophagy-related protein 13</fullName>
    </recommendedName>
</protein>
<keyword evidence="2 3" id="KW-0072">Autophagy</keyword>
<dbReference type="GO" id="GO:0000407">
    <property type="term" value="C:phagophore assembly site"/>
    <property type="evidence" value="ECO:0007669"/>
    <property type="project" value="TreeGrafter"/>
</dbReference>
<dbReference type="InterPro" id="IPR040182">
    <property type="entry name" value="ATG13"/>
</dbReference>
<feature type="domain" description="Autophagy-related protein 13 N-terminal" evidence="4">
    <location>
        <begin position="22"/>
        <end position="164"/>
    </location>
</feature>
<evidence type="ECO:0000256" key="2">
    <source>
        <dbReference type="ARBA" id="ARBA00023006"/>
    </source>
</evidence>
<feature type="non-terminal residue" evidence="5">
    <location>
        <position position="164"/>
    </location>
</feature>
<dbReference type="InterPro" id="IPR036570">
    <property type="entry name" value="HORMA_dom_sf"/>
</dbReference>
<evidence type="ECO:0000313" key="5">
    <source>
        <dbReference type="EMBL" id="KZV81703.1"/>
    </source>
</evidence>
<reference evidence="5 6" key="1">
    <citation type="journal article" date="2016" name="Mol. Biol. Evol.">
        <title>Comparative Genomics of Early-Diverging Mushroom-Forming Fungi Provides Insights into the Origins of Lignocellulose Decay Capabilities.</title>
        <authorList>
            <person name="Nagy L.G."/>
            <person name="Riley R."/>
            <person name="Tritt A."/>
            <person name="Adam C."/>
            <person name="Daum C."/>
            <person name="Floudas D."/>
            <person name="Sun H."/>
            <person name="Yadav J.S."/>
            <person name="Pangilinan J."/>
            <person name="Larsson K.H."/>
            <person name="Matsuura K."/>
            <person name="Barry K."/>
            <person name="Labutti K."/>
            <person name="Kuo R."/>
            <person name="Ohm R.A."/>
            <person name="Bhattacharya S.S."/>
            <person name="Shirouzu T."/>
            <person name="Yoshinaga Y."/>
            <person name="Martin F.M."/>
            <person name="Grigoriev I.V."/>
            <person name="Hibbett D.S."/>
        </authorList>
    </citation>
    <scope>NUCLEOTIDE SEQUENCE [LARGE SCALE GENOMIC DNA]</scope>
    <source>
        <strain evidence="5 6">HHB12029</strain>
    </source>
</reference>
<dbReference type="PANTHER" id="PTHR13430:SF4">
    <property type="entry name" value="AUTOPHAGY-RELATED PROTEIN 13"/>
    <property type="match status" value="1"/>
</dbReference>
<dbReference type="InParanoid" id="A0A165C2N1"/>
<dbReference type="GO" id="GO:1990316">
    <property type="term" value="C:Atg1/ULK1 kinase complex"/>
    <property type="evidence" value="ECO:0007669"/>
    <property type="project" value="InterPro"/>
</dbReference>
<dbReference type="AlphaFoldDB" id="A0A165C2N1"/>
<evidence type="ECO:0000256" key="1">
    <source>
        <dbReference type="ARBA" id="ARBA00005246"/>
    </source>
</evidence>
<dbReference type="GO" id="GO:0034727">
    <property type="term" value="P:piecemeal microautophagy of the nucleus"/>
    <property type="evidence" value="ECO:0007669"/>
    <property type="project" value="TreeGrafter"/>
</dbReference>
<dbReference type="GO" id="GO:0005829">
    <property type="term" value="C:cytosol"/>
    <property type="evidence" value="ECO:0007669"/>
    <property type="project" value="TreeGrafter"/>
</dbReference>
<dbReference type="GO" id="GO:0034497">
    <property type="term" value="P:protein localization to phagophore assembly site"/>
    <property type="evidence" value="ECO:0007669"/>
    <property type="project" value="TreeGrafter"/>
</dbReference>
<gene>
    <name evidence="5" type="ORF">EXIGLDRAFT_628062</name>
</gene>
<dbReference type="STRING" id="1314781.A0A165C2N1"/>
<dbReference type="Pfam" id="PF10033">
    <property type="entry name" value="ATG13"/>
    <property type="match status" value="1"/>
</dbReference>
<dbReference type="InterPro" id="IPR018731">
    <property type="entry name" value="Atg13_N"/>
</dbReference>
<dbReference type="Proteomes" id="UP000077266">
    <property type="component" value="Unassembled WGS sequence"/>
</dbReference>
<keyword evidence="6" id="KW-1185">Reference proteome</keyword>
<comment type="similarity">
    <text evidence="1 3">Belongs to the ATG13 family. Fungi subfamily.</text>
</comment>
<sequence length="164" mass="17956">MSQALSASTSSDNDAKADQIAHKFFNKFALLVADARATQPVLTPRPRLDKWFNLETAETDQFRDALRSYRALSSSSPAPAPFVVNVVLAVPELSNGEVVVFTGDDGQRVPLRPTPEGILLEQWTLAFAPATTSSEVVPLSTVYKHAIATFRSLYALLRVLPAWK</sequence>
<dbReference type="EMBL" id="KV426373">
    <property type="protein sequence ID" value="KZV81703.1"/>
    <property type="molecule type" value="Genomic_DNA"/>
</dbReference>
<dbReference type="PANTHER" id="PTHR13430">
    <property type="match status" value="1"/>
</dbReference>